<evidence type="ECO:0000313" key="3">
    <source>
        <dbReference type="Proteomes" id="UP000078512"/>
    </source>
</evidence>
<dbReference type="PANTHER" id="PTHR43840:SF13">
    <property type="entry name" value="CATION EFFLUX PROTEIN CYTOPLASMIC DOMAIN-CONTAINING PROTEIN"/>
    <property type="match status" value="1"/>
</dbReference>
<accession>A0A197JKC5</accession>
<organism evidence="2 3">
    <name type="scientific">Linnemannia elongata AG-77</name>
    <dbReference type="NCBI Taxonomy" id="1314771"/>
    <lineage>
        <taxon>Eukaryota</taxon>
        <taxon>Fungi</taxon>
        <taxon>Fungi incertae sedis</taxon>
        <taxon>Mucoromycota</taxon>
        <taxon>Mortierellomycotina</taxon>
        <taxon>Mortierellomycetes</taxon>
        <taxon>Mortierellales</taxon>
        <taxon>Mortierellaceae</taxon>
        <taxon>Linnemannia</taxon>
    </lineage>
</organism>
<dbReference type="OrthoDB" id="78296at2759"/>
<evidence type="ECO:0000313" key="2">
    <source>
        <dbReference type="EMBL" id="OAQ25667.1"/>
    </source>
</evidence>
<name>A0A197JKC5_9FUNG</name>
<dbReference type="AlphaFoldDB" id="A0A197JKC5"/>
<dbReference type="InterPro" id="IPR036837">
    <property type="entry name" value="Cation_efflux_CTD_sf"/>
</dbReference>
<keyword evidence="3" id="KW-1185">Reference proteome</keyword>
<dbReference type="STRING" id="1314771.A0A197JKC5"/>
<dbReference type="PANTHER" id="PTHR43840">
    <property type="entry name" value="MITOCHONDRIAL METAL TRANSPORTER 1-RELATED"/>
    <property type="match status" value="1"/>
</dbReference>
<dbReference type="GO" id="GO:0008324">
    <property type="term" value="F:monoatomic cation transmembrane transporter activity"/>
    <property type="evidence" value="ECO:0007669"/>
    <property type="project" value="TreeGrafter"/>
</dbReference>
<keyword evidence="1" id="KW-0813">Transport</keyword>
<dbReference type="EMBL" id="KV442076">
    <property type="protein sequence ID" value="OAQ25667.1"/>
    <property type="molecule type" value="Genomic_DNA"/>
</dbReference>
<protein>
    <submittedName>
        <fullName evidence="2">Uncharacterized protein</fullName>
    </submittedName>
</protein>
<reference evidence="2 3" key="1">
    <citation type="submission" date="2016-05" db="EMBL/GenBank/DDBJ databases">
        <title>Genome sequencing reveals origins of a unique bacterial endosymbiosis in the earliest lineages of terrestrial Fungi.</title>
        <authorList>
            <consortium name="DOE Joint Genome Institute"/>
            <person name="Uehling J."/>
            <person name="Gryganskyi A."/>
            <person name="Hameed K."/>
            <person name="Tschaplinski T."/>
            <person name="Misztal P."/>
            <person name="Wu S."/>
            <person name="Desiro A."/>
            <person name="Vande Pol N."/>
            <person name="Du Z.-Y."/>
            <person name="Zienkiewicz A."/>
            <person name="Zienkiewicz K."/>
            <person name="Morin E."/>
            <person name="Tisserant E."/>
            <person name="Splivallo R."/>
            <person name="Hainaut M."/>
            <person name="Henrissat B."/>
            <person name="Ohm R."/>
            <person name="Kuo A."/>
            <person name="Yan J."/>
            <person name="Lipzen A."/>
            <person name="Nolan M."/>
            <person name="Labutti K."/>
            <person name="Barry K."/>
            <person name="Goldstein A."/>
            <person name="Labbe J."/>
            <person name="Schadt C."/>
            <person name="Tuskan G."/>
            <person name="Grigoriev I."/>
            <person name="Martin F."/>
            <person name="Vilgalys R."/>
            <person name="Bonito G."/>
        </authorList>
    </citation>
    <scope>NUCLEOTIDE SEQUENCE [LARGE SCALE GENOMIC DNA]</scope>
    <source>
        <strain evidence="2 3">AG-77</strain>
    </source>
</reference>
<dbReference type="SUPFAM" id="SSF160240">
    <property type="entry name" value="Cation efflux protein cytoplasmic domain-like"/>
    <property type="match status" value="1"/>
</dbReference>
<dbReference type="InterPro" id="IPR050291">
    <property type="entry name" value="CDF_Transporter"/>
</dbReference>
<dbReference type="GO" id="GO:0016020">
    <property type="term" value="C:membrane"/>
    <property type="evidence" value="ECO:0007669"/>
    <property type="project" value="TreeGrafter"/>
</dbReference>
<evidence type="ECO:0000256" key="1">
    <source>
        <dbReference type="ARBA" id="ARBA00022448"/>
    </source>
</evidence>
<dbReference type="Proteomes" id="UP000078512">
    <property type="component" value="Unassembled WGS sequence"/>
</dbReference>
<gene>
    <name evidence="2" type="ORF">K457DRAFT_22878</name>
</gene>
<proteinExistence type="predicted"/>
<dbReference type="Gene3D" id="3.30.70.1350">
    <property type="entry name" value="Cation efflux protein, cytoplasmic domain"/>
    <property type="match status" value="1"/>
</dbReference>
<sequence length="155" mass="17425">MLSWLRCVPGQQPFDTTPLRSHSVGYTLTKVIEKADVRLNEWVAFIGSLIISEWTSTCLRKSILLHLTRLNTLTVGFRFIGLRIDLFSTANDTVRAYYAGDGLFVEIDIDHPPDTPLSQAHDLGESLQGALESLDNVERAFVHIGYNTVQAIEHR</sequence>